<keyword evidence="2" id="KW-0614">Plasmid</keyword>
<organism evidence="2 3">
    <name type="scientific">Agrobacterium pusense</name>
    <dbReference type="NCBI Taxonomy" id="648995"/>
    <lineage>
        <taxon>Bacteria</taxon>
        <taxon>Pseudomonadati</taxon>
        <taxon>Pseudomonadota</taxon>
        <taxon>Alphaproteobacteria</taxon>
        <taxon>Hyphomicrobiales</taxon>
        <taxon>Rhizobiaceae</taxon>
        <taxon>Rhizobium/Agrobacterium group</taxon>
        <taxon>Agrobacterium</taxon>
    </lineage>
</organism>
<dbReference type="EMBL" id="HG518324">
    <property type="protein sequence ID" value="CDI11913.1"/>
    <property type="molecule type" value="Genomic_DNA"/>
</dbReference>
<sequence length="217" mass="23151">MRIGALMFMSTIAASGLYTGIVILPTLAGNELRQVHPPSPPVVRVQAAQDSSPGTRDAAQPPSSAFVPFPSHAQFETGDSWISGSKRYRLYGLQACLRGTTVTLSAGASRDCGELNVIMMQALIRDTKPVCTNIQMIDQSNVVVACQTTAGAHRYDLATYIIAQGWGFAAVDSTGQLIVPGYRIAEESARAARAGLWAYPDMPHPVSVLMQQAGVSR</sequence>
<reference evidence="2 3" key="1">
    <citation type="journal article" date="2013" name="Genome Announc.">
        <title>Complete Genome Sequence of the Sesbania Symbiont and Rice Growth-Promoting Endophyte Rhizobium sp. Strain IRBG74.</title>
        <authorList>
            <person name="Crook M.B."/>
            <person name="Mitra S."/>
            <person name="Ane J.M."/>
            <person name="Sadowsky M.J."/>
            <person name="Gyaneshwar P."/>
        </authorList>
    </citation>
    <scope>NUCLEOTIDE SEQUENCE [LARGE SCALE GENOMIC DNA]</scope>
    <source>
        <strain evidence="2 3">IRBG74</strain>
        <plasmid evidence="3">IRBL74_p</plasmid>
    </source>
</reference>
<dbReference type="SUPFAM" id="SSF50199">
    <property type="entry name" value="Staphylococcal nuclease"/>
    <property type="match status" value="1"/>
</dbReference>
<evidence type="ECO:0000313" key="3">
    <source>
        <dbReference type="Proteomes" id="UP000016944"/>
    </source>
</evidence>
<dbReference type="Proteomes" id="UP000016944">
    <property type="component" value="Plasmid IRBL74_p"/>
</dbReference>
<protein>
    <recommendedName>
        <fullName evidence="4">Nuclease</fullName>
    </recommendedName>
</protein>
<geneLocation type="plasmid" evidence="2 3">
    <name>IRBL74_p</name>
</geneLocation>
<feature type="region of interest" description="Disordered" evidence="1">
    <location>
        <begin position="38"/>
        <end position="63"/>
    </location>
</feature>
<gene>
    <name evidence="2" type="ORF">BN877_p0184</name>
</gene>
<proteinExistence type="predicted"/>
<dbReference type="HOGENOM" id="CLU_110710_0_0_5"/>
<dbReference type="PATRIC" id="fig|424182.3.peg.4930"/>
<dbReference type="KEGG" id="rir:BN877_p0184"/>
<dbReference type="AlphaFoldDB" id="U4QE93"/>
<evidence type="ECO:0000313" key="2">
    <source>
        <dbReference type="EMBL" id="CDI11913.1"/>
    </source>
</evidence>
<evidence type="ECO:0008006" key="4">
    <source>
        <dbReference type="Google" id="ProtNLM"/>
    </source>
</evidence>
<name>U4QE93_9HYPH</name>
<evidence type="ECO:0000256" key="1">
    <source>
        <dbReference type="SAM" id="MobiDB-lite"/>
    </source>
</evidence>
<accession>U4QE93</accession>
<dbReference type="InterPro" id="IPR035437">
    <property type="entry name" value="SNase_OB-fold_sf"/>
</dbReference>